<reference evidence="2 3" key="1">
    <citation type="submission" date="2015-02" db="EMBL/GenBank/DDBJ databases">
        <title>Draft Genome Sequences of Two Closely-Related Aflatoxigenic Aspergillus Species Obtained from the Cote d'Ivoire.</title>
        <authorList>
            <person name="Moore G.G."/>
            <person name="Beltz S.B."/>
            <person name="Mack B.M."/>
        </authorList>
    </citation>
    <scope>NUCLEOTIDE SEQUENCE [LARGE SCALE GENOMIC DNA]</scope>
    <source>
        <strain evidence="2 3">SRRC1432</strain>
    </source>
</reference>
<comment type="caution">
    <text evidence="2">The sequence shown here is derived from an EMBL/GenBank/DDBJ whole genome shotgun (WGS) entry which is preliminary data.</text>
</comment>
<accession>A0A0F8WN97</accession>
<keyword evidence="1" id="KW-1133">Transmembrane helix</keyword>
<keyword evidence="1" id="KW-0812">Transmembrane</keyword>
<protein>
    <recommendedName>
        <fullName evidence="4">DUF676 domain-containing protein</fullName>
    </recommendedName>
</protein>
<evidence type="ECO:0000313" key="3">
    <source>
        <dbReference type="Proteomes" id="UP000034947"/>
    </source>
</evidence>
<dbReference type="VEuPathDB" id="FungiDB:P175DRAFT_0475121"/>
<dbReference type="OrthoDB" id="202545at2759"/>
<evidence type="ECO:0000256" key="1">
    <source>
        <dbReference type="SAM" id="Phobius"/>
    </source>
</evidence>
<evidence type="ECO:0000313" key="2">
    <source>
        <dbReference type="EMBL" id="KKK12777.1"/>
    </source>
</evidence>
<dbReference type="PANTHER" id="PTHR42044">
    <property type="entry name" value="DUF676 DOMAIN-CONTAINING PROTEIN-RELATED"/>
    <property type="match status" value="1"/>
</dbReference>
<dbReference type="AlphaFoldDB" id="A0A0F8WN97"/>
<evidence type="ECO:0008006" key="4">
    <source>
        <dbReference type="Google" id="ProtNLM"/>
    </source>
</evidence>
<proteinExistence type="predicted"/>
<name>A0A0F8WN97_9EURO</name>
<dbReference type="SUPFAM" id="SSF53474">
    <property type="entry name" value="alpha/beta-Hydrolases"/>
    <property type="match status" value="1"/>
</dbReference>
<keyword evidence="1" id="KW-0472">Membrane</keyword>
<organism evidence="2 3">
    <name type="scientific">Aspergillus ochraceoroseus</name>
    <dbReference type="NCBI Taxonomy" id="138278"/>
    <lineage>
        <taxon>Eukaryota</taxon>
        <taxon>Fungi</taxon>
        <taxon>Dikarya</taxon>
        <taxon>Ascomycota</taxon>
        <taxon>Pezizomycotina</taxon>
        <taxon>Eurotiomycetes</taxon>
        <taxon>Eurotiomycetidae</taxon>
        <taxon>Eurotiales</taxon>
        <taxon>Aspergillaceae</taxon>
        <taxon>Aspergillus</taxon>
        <taxon>Aspergillus subgen. Nidulantes</taxon>
    </lineage>
</organism>
<dbReference type="Proteomes" id="UP000034947">
    <property type="component" value="Unassembled WGS sequence"/>
</dbReference>
<feature type="transmembrane region" description="Helical" evidence="1">
    <location>
        <begin position="95"/>
        <end position="115"/>
    </location>
</feature>
<sequence length="425" mass="48172">MPIMPRVMYLPPQLAEPPNSPLPYTASPWKLLWTDICLFFRCARYLPGIIFPLTPWNSGCLDELYPSLRNIVSVTLQLVLSVCQLLFLLSLPILLVWMVPTLGVLVYMVTVLFLNKGICDLFLNRGDSVLVSSVPEKEAPEHQHEHWIFINGVAVGHYWLQQSINRLGYTFGRKVTGVHNPTAGLIFDIIQCLVQRNFCYATQDVRHAYAHAKAALFNPQYKKVILVVHSQGGIEGGLIIDWLLDELPSELLHKLEVYTFGNAANHFNNPSRAYSERHSDTQQEENAISHIEHYANSRDFVSTWGVLNFSNIPNRYMGQVFIRPGSGHQFNQHYMDTMFTSGSDHTVADSNDFMDMEVETADCKVPRESAVPSKQVLVAQNERSSSPDSTDTSHLSVLVSERQKRLKVKDLSRLWLYRNGGSPEV</sequence>
<dbReference type="EMBL" id="JYKN01003383">
    <property type="protein sequence ID" value="KKK12777.1"/>
    <property type="molecule type" value="Genomic_DNA"/>
</dbReference>
<dbReference type="InterPro" id="IPR029058">
    <property type="entry name" value="AB_hydrolase_fold"/>
</dbReference>
<gene>
    <name evidence="2" type="ORF">AOCH_004714</name>
</gene>
<dbReference type="PANTHER" id="PTHR42044:SF1">
    <property type="entry name" value="DUF676 DOMAIN-CONTAINING PROTEIN"/>
    <property type="match status" value="1"/>
</dbReference>
<keyword evidence="3" id="KW-1185">Reference proteome</keyword>